<dbReference type="RefSeq" id="WP_348758159.1">
    <property type="nucleotide sequence ID" value="NZ_OZ026884.1"/>
</dbReference>
<keyword evidence="2" id="KW-1185">Reference proteome</keyword>
<dbReference type="EMBL" id="OZ026884">
    <property type="protein sequence ID" value="CAL1241656.1"/>
    <property type="molecule type" value="Genomic_DNA"/>
</dbReference>
<reference evidence="1 2" key="1">
    <citation type="submission" date="2024-04" db="EMBL/GenBank/DDBJ databases">
        <authorList>
            <person name="Cremers G."/>
        </authorList>
    </citation>
    <scope>NUCLEOTIDE SEQUENCE [LARGE SCALE GENOMIC DNA]</scope>
    <source>
        <strain evidence="1">MeCH1-AG</strain>
    </source>
</reference>
<organism evidence="1 2">
    <name type="scientific">Candidatus Methylocalor cossyra</name>
    <dbReference type="NCBI Taxonomy" id="3108543"/>
    <lineage>
        <taxon>Bacteria</taxon>
        <taxon>Pseudomonadati</taxon>
        <taxon>Pseudomonadota</taxon>
        <taxon>Gammaproteobacteria</taxon>
        <taxon>Methylococcales</taxon>
        <taxon>Methylococcaceae</taxon>
        <taxon>Candidatus Methylocalor</taxon>
    </lineage>
</organism>
<dbReference type="Gene3D" id="1.20.1260.10">
    <property type="match status" value="1"/>
</dbReference>
<dbReference type="SUPFAM" id="SSF47240">
    <property type="entry name" value="Ferritin-like"/>
    <property type="match status" value="1"/>
</dbReference>
<proteinExistence type="predicted"/>
<evidence type="ECO:0000313" key="2">
    <source>
        <dbReference type="Proteomes" id="UP001497493"/>
    </source>
</evidence>
<protein>
    <submittedName>
        <fullName evidence="1">Rubrerythrin</fullName>
    </submittedName>
</protein>
<gene>
    <name evidence="1" type="ORF">MECH1_V1_2880</name>
</gene>
<evidence type="ECO:0000313" key="1">
    <source>
        <dbReference type="EMBL" id="CAL1241656.1"/>
    </source>
</evidence>
<accession>A0ABP1CBU2</accession>
<dbReference type="Proteomes" id="UP001497493">
    <property type="component" value="Chromosome"/>
</dbReference>
<dbReference type="InterPro" id="IPR009078">
    <property type="entry name" value="Ferritin-like_SF"/>
</dbReference>
<name>A0ABP1CBU2_9GAMM</name>
<sequence length="156" mass="18343">MDNTLRNFEQVKDVLDYGIELHHQLRALYDNLSQHSDQKRVQLVLDYLSRHERNRAAALSRFEQASQRGSLEVWLQFAPTREIEQRLADCAIRPDMTVEDVIRTALAFDDALIAIYREAAREADDTHARALFENLAEMEEQEKRRFIRDVGWLEDV</sequence>
<dbReference type="InterPro" id="IPR012347">
    <property type="entry name" value="Ferritin-like"/>
</dbReference>